<dbReference type="GO" id="GO:0030170">
    <property type="term" value="F:pyridoxal phosphate binding"/>
    <property type="evidence" value="ECO:0007669"/>
    <property type="project" value="TreeGrafter"/>
</dbReference>
<dbReference type="GO" id="GO:0008483">
    <property type="term" value="F:transaminase activity"/>
    <property type="evidence" value="ECO:0007669"/>
    <property type="project" value="UniProtKB-KW"/>
</dbReference>
<keyword evidence="2" id="KW-0808">Transferase</keyword>
<keyword evidence="1" id="KW-0663">Pyridoxal phosphate</keyword>
<organism evidence="2 3">
    <name type="scientific">Candidatus Zambryskibacteria bacterium RIFCSPHIGHO2_01_FULL_49_18</name>
    <dbReference type="NCBI Taxonomy" id="1802740"/>
    <lineage>
        <taxon>Bacteria</taxon>
        <taxon>Candidatus Zambryskiibacteriota</taxon>
    </lineage>
</organism>
<name>A0A1G2T2B0_9BACT</name>
<dbReference type="InterPro" id="IPR015424">
    <property type="entry name" value="PyrdxlP-dep_Trfase"/>
</dbReference>
<dbReference type="SUPFAM" id="SSF53383">
    <property type="entry name" value="PLP-dependent transferases"/>
    <property type="match status" value="1"/>
</dbReference>
<reference evidence="2 3" key="1">
    <citation type="journal article" date="2016" name="Nat. Commun.">
        <title>Thousands of microbial genomes shed light on interconnected biogeochemical processes in an aquifer system.</title>
        <authorList>
            <person name="Anantharaman K."/>
            <person name="Brown C.T."/>
            <person name="Hug L.A."/>
            <person name="Sharon I."/>
            <person name="Castelle C.J."/>
            <person name="Probst A.J."/>
            <person name="Thomas B.C."/>
            <person name="Singh A."/>
            <person name="Wilkins M.J."/>
            <person name="Karaoz U."/>
            <person name="Brodie E.L."/>
            <person name="Williams K.H."/>
            <person name="Hubbard S.S."/>
            <person name="Banfield J.F."/>
        </authorList>
    </citation>
    <scope>NUCLEOTIDE SEQUENCE [LARGE SCALE GENOMIC DNA]</scope>
</reference>
<evidence type="ECO:0000313" key="3">
    <source>
        <dbReference type="Proteomes" id="UP000178612"/>
    </source>
</evidence>
<evidence type="ECO:0000313" key="2">
    <source>
        <dbReference type="EMBL" id="OHA91138.1"/>
    </source>
</evidence>
<dbReference type="AlphaFoldDB" id="A0A1G2T2B0"/>
<gene>
    <name evidence="2" type="ORF">A2758_01520</name>
</gene>
<proteinExistence type="inferred from homology"/>
<sequence length="387" mass="44605">MISLIKSTFYKERATKDKLCKFISGAKQLSLGEQCANFEKAFSRWQGRKYSVMFNSGSSANLALMQVLINLSKIKTGDTVGFSAVTWATNVMPLINLALRPVPIDIELDTLNISYKGLTLAHKKHKFKLLFITNLLGYCHDIDKIRSFCKKNKILLIEDNCESLGSAYKGTKLGNFGYASTFSFYVGHHMSTIEGGMVCTDDKEIDTMLRIVRSHGWDRHLTPAEQNKLRKRFKIDKFYGKYTFYDIGYNFRPTEIQGFLGLDQLKYLNSTINKRQKNYRQLEKIYSNQDFIKMDTSGMTKVSNFAFPLICKNKSLRDRYMELAREADIEIRPVVAGNINNQAFFNKHVKRKFHLPNAQRVHDVGFYFGNNPELTKREINLLIKTFS</sequence>
<accession>A0A1G2T2B0</accession>
<dbReference type="PIRSF" id="PIRSF000390">
    <property type="entry name" value="PLP_StrS"/>
    <property type="match status" value="1"/>
</dbReference>
<keyword evidence="2" id="KW-0032">Aminotransferase</keyword>
<evidence type="ECO:0000256" key="1">
    <source>
        <dbReference type="RuleBase" id="RU004508"/>
    </source>
</evidence>
<dbReference type="PANTHER" id="PTHR30244">
    <property type="entry name" value="TRANSAMINASE"/>
    <property type="match status" value="1"/>
</dbReference>
<dbReference type="GO" id="GO:0000271">
    <property type="term" value="P:polysaccharide biosynthetic process"/>
    <property type="evidence" value="ECO:0007669"/>
    <property type="project" value="TreeGrafter"/>
</dbReference>
<dbReference type="InterPro" id="IPR000653">
    <property type="entry name" value="DegT/StrS_aminotransferase"/>
</dbReference>
<comment type="similarity">
    <text evidence="1">Belongs to the DegT/DnrJ/EryC1 family.</text>
</comment>
<dbReference type="PANTHER" id="PTHR30244:SF34">
    <property type="entry name" value="DTDP-4-AMINO-4,6-DIDEOXYGALACTOSE TRANSAMINASE"/>
    <property type="match status" value="1"/>
</dbReference>
<dbReference type="Gene3D" id="3.90.1150.10">
    <property type="entry name" value="Aspartate Aminotransferase, domain 1"/>
    <property type="match status" value="1"/>
</dbReference>
<dbReference type="EMBL" id="MHVJ01000013">
    <property type="protein sequence ID" value="OHA91138.1"/>
    <property type="molecule type" value="Genomic_DNA"/>
</dbReference>
<dbReference type="Proteomes" id="UP000178612">
    <property type="component" value="Unassembled WGS sequence"/>
</dbReference>
<dbReference type="Gene3D" id="3.40.640.10">
    <property type="entry name" value="Type I PLP-dependent aspartate aminotransferase-like (Major domain)"/>
    <property type="match status" value="1"/>
</dbReference>
<dbReference type="InterPro" id="IPR015421">
    <property type="entry name" value="PyrdxlP-dep_Trfase_major"/>
</dbReference>
<dbReference type="InterPro" id="IPR015422">
    <property type="entry name" value="PyrdxlP-dep_Trfase_small"/>
</dbReference>
<comment type="caution">
    <text evidence="2">The sequence shown here is derived from an EMBL/GenBank/DDBJ whole genome shotgun (WGS) entry which is preliminary data.</text>
</comment>
<protein>
    <submittedName>
        <fullName evidence="2">DegT/DnrJ/EryC1/StrS aminotransferase</fullName>
    </submittedName>
</protein>
<dbReference type="Pfam" id="PF01041">
    <property type="entry name" value="DegT_DnrJ_EryC1"/>
    <property type="match status" value="1"/>
</dbReference>